<evidence type="ECO:0000313" key="10">
    <source>
        <dbReference type="EMBL" id="BAM81333.1"/>
    </source>
</evidence>
<evidence type="ECO:0000256" key="1">
    <source>
        <dbReference type="ARBA" id="ARBA00001947"/>
    </source>
</evidence>
<dbReference type="KEGG" id="cme:CYME_CMN248C"/>
<name>M1VJ99_CYAM1</name>
<gene>
    <name evidence="10" type="ORF">CYME_CMN248C</name>
</gene>
<keyword evidence="11" id="KW-1185">Reference proteome</keyword>
<reference evidence="10 11" key="1">
    <citation type="journal article" date="2004" name="Nature">
        <title>Genome sequence of the ultrasmall unicellular red alga Cyanidioschyzon merolae 10D.</title>
        <authorList>
            <person name="Matsuzaki M."/>
            <person name="Misumi O."/>
            <person name="Shin-i T."/>
            <person name="Maruyama S."/>
            <person name="Takahara M."/>
            <person name="Miyagishima S."/>
            <person name="Mori T."/>
            <person name="Nishida K."/>
            <person name="Yagisawa F."/>
            <person name="Nishida K."/>
            <person name="Yoshida Y."/>
            <person name="Nishimura Y."/>
            <person name="Nakao S."/>
            <person name="Kobayashi T."/>
            <person name="Momoyama Y."/>
            <person name="Higashiyama T."/>
            <person name="Minoda A."/>
            <person name="Sano M."/>
            <person name="Nomoto H."/>
            <person name="Oishi K."/>
            <person name="Hayashi H."/>
            <person name="Ohta F."/>
            <person name="Nishizaka S."/>
            <person name="Haga S."/>
            <person name="Miura S."/>
            <person name="Morishita T."/>
            <person name="Kabeya Y."/>
            <person name="Terasawa K."/>
            <person name="Suzuki Y."/>
            <person name="Ishii Y."/>
            <person name="Asakawa S."/>
            <person name="Takano H."/>
            <person name="Ohta N."/>
            <person name="Kuroiwa H."/>
            <person name="Tanaka K."/>
            <person name="Shimizu N."/>
            <person name="Sugano S."/>
            <person name="Sato N."/>
            <person name="Nozaki H."/>
            <person name="Ogasawara N."/>
            <person name="Kohara Y."/>
            <person name="Kuroiwa T."/>
        </authorList>
    </citation>
    <scope>NUCLEOTIDE SEQUENCE [LARGE SCALE GENOMIC DNA]</scope>
    <source>
        <strain evidence="10 11">10D</strain>
    </source>
</reference>
<evidence type="ECO:0000256" key="7">
    <source>
        <dbReference type="SAM" id="MobiDB-lite"/>
    </source>
</evidence>
<evidence type="ECO:0000256" key="8">
    <source>
        <dbReference type="SAM" id="Phobius"/>
    </source>
</evidence>
<dbReference type="GO" id="GO:0004222">
    <property type="term" value="F:metalloendopeptidase activity"/>
    <property type="evidence" value="ECO:0007669"/>
    <property type="project" value="InterPro"/>
</dbReference>
<evidence type="ECO:0000313" key="11">
    <source>
        <dbReference type="Proteomes" id="UP000007014"/>
    </source>
</evidence>
<evidence type="ECO:0000256" key="2">
    <source>
        <dbReference type="ARBA" id="ARBA00022670"/>
    </source>
</evidence>
<keyword evidence="8" id="KW-0812">Transmembrane</keyword>
<sequence>MRCLRFADGPWKPCSCACSCRKATTKRSAQRSSVLATVDPSRWLNLSKIKGALSKSIQHFRPRVWKLLQFSTLAYAAVAGATSMLTWLATLQPSFSLYALVPFTYRVQRRLHALALDHPDLETKQSQPAPAVSKDALGAVHRAKQKFADTVLKLLLETPGMPPDLQVQVHVERVPAKPAYPNEPEFVFAIDDGPLFQTRCVQRIAGPVSSETENPSSFDVYVSAEMEPALIPAALSHALAHGVANHAAEALSALFYGAVPLSAWRPRCLVNMIAPASLAARWGGGTAVAAHWVVDTLQRFRAPLVALCMRPVQRRNEFEADLIAATILARIGLDPASMLELLRHAEAGTTLRLTSDDNGGRHAVHAATWNRDALPWARYPSIQRRRRSLEPHMERLKRLEALVQKSEGARNRRIAVLRDQVQRELARFERSSRSAPQASTEQGRVSERRSAVSGDASPAWGSSAQAR</sequence>
<evidence type="ECO:0000256" key="6">
    <source>
        <dbReference type="ARBA" id="ARBA00023049"/>
    </source>
</evidence>
<reference evidence="10 11" key="2">
    <citation type="journal article" date="2007" name="BMC Biol.">
        <title>A 100%-complete sequence reveals unusually simple genomic features in the hot-spring red alga Cyanidioschyzon merolae.</title>
        <authorList>
            <person name="Nozaki H."/>
            <person name="Takano H."/>
            <person name="Misumi O."/>
            <person name="Terasawa K."/>
            <person name="Matsuzaki M."/>
            <person name="Maruyama S."/>
            <person name="Nishida K."/>
            <person name="Yagisawa F."/>
            <person name="Yoshida Y."/>
            <person name="Fujiwara T."/>
            <person name="Takio S."/>
            <person name="Tamura K."/>
            <person name="Chung S.J."/>
            <person name="Nakamura S."/>
            <person name="Kuroiwa H."/>
            <person name="Tanaka K."/>
            <person name="Sato N."/>
            <person name="Kuroiwa T."/>
        </authorList>
    </citation>
    <scope>NUCLEOTIDE SEQUENCE [LARGE SCALE GENOMIC DNA]</scope>
    <source>
        <strain evidence="10 11">10D</strain>
    </source>
</reference>
<dbReference type="RefSeq" id="XP_005537369.1">
    <property type="nucleotide sequence ID" value="XM_005537312.1"/>
</dbReference>
<evidence type="ECO:0000256" key="4">
    <source>
        <dbReference type="ARBA" id="ARBA00022801"/>
    </source>
</evidence>
<evidence type="ECO:0000256" key="3">
    <source>
        <dbReference type="ARBA" id="ARBA00022723"/>
    </source>
</evidence>
<protein>
    <recommendedName>
        <fullName evidence="9">Peptidase M48 domain-containing protein</fullName>
    </recommendedName>
</protein>
<feature type="transmembrane region" description="Helical" evidence="8">
    <location>
        <begin position="67"/>
        <end position="89"/>
    </location>
</feature>
<dbReference type="AlphaFoldDB" id="M1VJ99"/>
<feature type="domain" description="Peptidase M48" evidence="9">
    <location>
        <begin position="232"/>
        <end position="402"/>
    </location>
</feature>
<dbReference type="OrthoDB" id="7464992at2759"/>
<evidence type="ECO:0000256" key="5">
    <source>
        <dbReference type="ARBA" id="ARBA00022833"/>
    </source>
</evidence>
<accession>M1VJ99</accession>
<organism evidence="10 11">
    <name type="scientific">Cyanidioschyzon merolae (strain NIES-3377 / 10D)</name>
    <name type="common">Unicellular red alga</name>
    <dbReference type="NCBI Taxonomy" id="280699"/>
    <lineage>
        <taxon>Eukaryota</taxon>
        <taxon>Rhodophyta</taxon>
        <taxon>Bangiophyceae</taxon>
        <taxon>Cyanidiales</taxon>
        <taxon>Cyanidiaceae</taxon>
        <taxon>Cyanidioschyzon</taxon>
    </lineage>
</organism>
<evidence type="ECO:0000259" key="9">
    <source>
        <dbReference type="Pfam" id="PF01435"/>
    </source>
</evidence>
<keyword evidence="8" id="KW-0472">Membrane</keyword>
<dbReference type="Gramene" id="CMN248CT">
    <property type="protein sequence ID" value="CMN248CT"/>
    <property type="gene ID" value="CMN248C"/>
</dbReference>
<keyword evidence="3" id="KW-0479">Metal-binding</keyword>
<dbReference type="GO" id="GO:0046872">
    <property type="term" value="F:metal ion binding"/>
    <property type="evidence" value="ECO:0007669"/>
    <property type="project" value="UniProtKB-KW"/>
</dbReference>
<keyword evidence="6" id="KW-0482">Metalloprotease</keyword>
<dbReference type="EMBL" id="AP006496">
    <property type="protein sequence ID" value="BAM81333.1"/>
    <property type="molecule type" value="Genomic_DNA"/>
</dbReference>
<keyword evidence="4" id="KW-0378">Hydrolase</keyword>
<comment type="cofactor">
    <cofactor evidence="1">
        <name>Zn(2+)</name>
        <dbReference type="ChEBI" id="CHEBI:29105"/>
    </cofactor>
</comment>
<keyword evidence="5" id="KW-0862">Zinc</keyword>
<dbReference type="HOGENOM" id="CLU_585787_0_0_1"/>
<keyword evidence="2" id="KW-0645">Protease</keyword>
<dbReference type="InterPro" id="IPR001915">
    <property type="entry name" value="Peptidase_M48"/>
</dbReference>
<feature type="region of interest" description="Disordered" evidence="7">
    <location>
        <begin position="426"/>
        <end position="467"/>
    </location>
</feature>
<keyword evidence="8" id="KW-1133">Transmembrane helix</keyword>
<dbReference type="GeneID" id="16995491"/>
<proteinExistence type="predicted"/>
<dbReference type="Pfam" id="PF01435">
    <property type="entry name" value="Peptidase_M48"/>
    <property type="match status" value="1"/>
</dbReference>
<feature type="compositionally biased region" description="Polar residues" evidence="7">
    <location>
        <begin position="433"/>
        <end position="443"/>
    </location>
</feature>
<dbReference type="GO" id="GO:0006508">
    <property type="term" value="P:proteolysis"/>
    <property type="evidence" value="ECO:0007669"/>
    <property type="project" value="UniProtKB-KW"/>
</dbReference>
<dbReference type="Proteomes" id="UP000007014">
    <property type="component" value="Chromosome 14"/>
</dbReference>